<sequence length="58" mass="6587">MLTDLHCSVVDILANINSINAIYCFCFLTCTIDLVLRSCYVGFSWCDKALFLENSELM</sequence>
<reference evidence="1 2" key="1">
    <citation type="submission" date="2018-04" db="EMBL/GenBank/DDBJ databases">
        <title>WGS assembly of Panicum hallii var. hallii HAL2.</title>
        <authorList>
            <person name="Lovell J."/>
            <person name="Jenkins J."/>
            <person name="Lowry D."/>
            <person name="Mamidi S."/>
            <person name="Sreedasyam A."/>
            <person name="Weng X."/>
            <person name="Barry K."/>
            <person name="Bonette J."/>
            <person name="Campitelli B."/>
            <person name="Daum C."/>
            <person name="Gordon S."/>
            <person name="Gould B."/>
            <person name="Lipzen A."/>
            <person name="MacQueen A."/>
            <person name="Palacio-Mejia J."/>
            <person name="Plott C."/>
            <person name="Shakirov E."/>
            <person name="Shu S."/>
            <person name="Yoshinaga Y."/>
            <person name="Zane M."/>
            <person name="Rokhsar D."/>
            <person name="Grimwood J."/>
            <person name="Schmutz J."/>
            <person name="Juenger T."/>
        </authorList>
    </citation>
    <scope>NUCLEOTIDE SEQUENCE [LARGE SCALE GENOMIC DNA]</scope>
    <source>
        <strain evidence="2">cv. HAL2</strain>
    </source>
</reference>
<proteinExistence type="predicted"/>
<dbReference type="Gramene" id="PUZ44262">
    <property type="protein sequence ID" value="PUZ44262"/>
    <property type="gene ID" value="GQ55_8G075800"/>
</dbReference>
<evidence type="ECO:0000313" key="1">
    <source>
        <dbReference type="EMBL" id="PUZ44262.1"/>
    </source>
</evidence>
<dbReference type="Proteomes" id="UP000244336">
    <property type="component" value="Chromosome 8"/>
</dbReference>
<evidence type="ECO:0000313" key="2">
    <source>
        <dbReference type="Proteomes" id="UP000244336"/>
    </source>
</evidence>
<dbReference type="AlphaFoldDB" id="A0A2T7CLQ9"/>
<keyword evidence="2" id="KW-1185">Reference proteome</keyword>
<dbReference type="EMBL" id="CM009756">
    <property type="protein sequence ID" value="PUZ44262.1"/>
    <property type="molecule type" value="Genomic_DNA"/>
</dbReference>
<name>A0A2T7CLQ9_9POAL</name>
<accession>A0A2T7CLQ9</accession>
<protein>
    <submittedName>
        <fullName evidence="1">Uncharacterized protein</fullName>
    </submittedName>
</protein>
<organism evidence="1 2">
    <name type="scientific">Panicum hallii var. hallii</name>
    <dbReference type="NCBI Taxonomy" id="1504633"/>
    <lineage>
        <taxon>Eukaryota</taxon>
        <taxon>Viridiplantae</taxon>
        <taxon>Streptophyta</taxon>
        <taxon>Embryophyta</taxon>
        <taxon>Tracheophyta</taxon>
        <taxon>Spermatophyta</taxon>
        <taxon>Magnoliopsida</taxon>
        <taxon>Liliopsida</taxon>
        <taxon>Poales</taxon>
        <taxon>Poaceae</taxon>
        <taxon>PACMAD clade</taxon>
        <taxon>Panicoideae</taxon>
        <taxon>Panicodae</taxon>
        <taxon>Paniceae</taxon>
        <taxon>Panicinae</taxon>
        <taxon>Panicum</taxon>
        <taxon>Panicum sect. Panicum</taxon>
    </lineage>
</organism>
<gene>
    <name evidence="1" type="ORF">GQ55_8G075800</name>
</gene>